<dbReference type="Pfam" id="PF06974">
    <property type="entry name" value="WS_DGAT_C"/>
    <property type="match status" value="1"/>
</dbReference>
<dbReference type="GO" id="GO:0019432">
    <property type="term" value="P:triglyceride biosynthetic process"/>
    <property type="evidence" value="ECO:0007669"/>
    <property type="project" value="TreeGrafter"/>
</dbReference>
<reference evidence="3" key="1">
    <citation type="submission" date="2023-01" db="EMBL/GenBank/DDBJ databases">
        <title>Key to firefly adult light organ development and bioluminescence: homeobox transcription factors regulate luciferase expression and transportation to peroxisome.</title>
        <authorList>
            <person name="Fu X."/>
        </authorList>
    </citation>
    <scope>NUCLEOTIDE SEQUENCE [LARGE SCALE GENOMIC DNA]</scope>
</reference>
<dbReference type="PANTHER" id="PTHR31650">
    <property type="entry name" value="O-ACYLTRANSFERASE (WSD1-LIKE) FAMILY PROTEIN"/>
    <property type="match status" value="1"/>
</dbReference>
<gene>
    <name evidence="2" type="ORF">RN001_005359</name>
</gene>
<evidence type="ECO:0000313" key="2">
    <source>
        <dbReference type="EMBL" id="KAK4882040.1"/>
    </source>
</evidence>
<sequence length="411" mass="47152">MAAVFKKSFGYYYYVNNQVNIEDCIKKLTVPTENTKTEALIQFIESIEDVPLPRNNSGLWDVFIGTHSVTWNSGMPDKVYYPILFRFHHSLTDGYHLITTIFGNFSDAKLANEKFPKSKKHTNSTFKRIYVNLRQLYEMVAFPWKFFLTIVFGNSNTLCKTKLQNKKIFNFYADKDKRYFQVVKEIKKHFRGVSFTNIILAAISSSFSNYFLKNISTISTYVPIITPEIPEATELLLVQYQDNKSSLICKNKLCYFIRYLPIHKNYSTLQRLNIVDNQGGFSSNSYYIMATYNYLNFLFSTFPDIIIKKVLKLVPTTAIVSNLPAPPKTTCLSGNSLEDIITFSICRSLLNTGISIVILTYGSRLQISLSADVAVISSKEEINNMLHNIYSSLDELHQQISINNNAVFKKS</sequence>
<dbReference type="InterPro" id="IPR009721">
    <property type="entry name" value="O-acyltransferase_WSD1_C"/>
</dbReference>
<comment type="caution">
    <text evidence="2">The sequence shown here is derived from an EMBL/GenBank/DDBJ whole genome shotgun (WGS) entry which is preliminary data.</text>
</comment>
<evidence type="ECO:0000259" key="1">
    <source>
        <dbReference type="Pfam" id="PF06974"/>
    </source>
</evidence>
<protein>
    <recommendedName>
        <fullName evidence="1">O-acyltransferase WSD1 C-terminal domain-containing protein</fullName>
    </recommendedName>
</protein>
<accession>A0AAN7P6G9</accession>
<dbReference type="PANTHER" id="PTHR31650:SF1">
    <property type="entry name" value="WAX ESTER SYNTHASE_DIACYLGLYCEROL ACYLTRANSFERASE 4-RELATED"/>
    <property type="match status" value="1"/>
</dbReference>
<dbReference type="GO" id="GO:0005886">
    <property type="term" value="C:plasma membrane"/>
    <property type="evidence" value="ECO:0007669"/>
    <property type="project" value="TreeGrafter"/>
</dbReference>
<evidence type="ECO:0000313" key="3">
    <source>
        <dbReference type="Proteomes" id="UP001353858"/>
    </source>
</evidence>
<name>A0AAN7P6G9_9COLE</name>
<dbReference type="EMBL" id="JARPUR010000002">
    <property type="protein sequence ID" value="KAK4882040.1"/>
    <property type="molecule type" value="Genomic_DNA"/>
</dbReference>
<organism evidence="2 3">
    <name type="scientific">Aquatica leii</name>
    <dbReference type="NCBI Taxonomy" id="1421715"/>
    <lineage>
        <taxon>Eukaryota</taxon>
        <taxon>Metazoa</taxon>
        <taxon>Ecdysozoa</taxon>
        <taxon>Arthropoda</taxon>
        <taxon>Hexapoda</taxon>
        <taxon>Insecta</taxon>
        <taxon>Pterygota</taxon>
        <taxon>Neoptera</taxon>
        <taxon>Endopterygota</taxon>
        <taxon>Coleoptera</taxon>
        <taxon>Polyphaga</taxon>
        <taxon>Elateriformia</taxon>
        <taxon>Elateroidea</taxon>
        <taxon>Lampyridae</taxon>
        <taxon>Luciolinae</taxon>
        <taxon>Aquatica</taxon>
    </lineage>
</organism>
<feature type="domain" description="O-acyltransferase WSD1 C-terminal" evidence="1">
    <location>
        <begin position="251"/>
        <end position="387"/>
    </location>
</feature>
<proteinExistence type="predicted"/>
<keyword evidence="3" id="KW-1185">Reference proteome</keyword>
<dbReference type="AlphaFoldDB" id="A0AAN7P6G9"/>
<dbReference type="InterPro" id="IPR045034">
    <property type="entry name" value="O-acyltransferase_WSD1-like"/>
</dbReference>
<dbReference type="GO" id="GO:0008374">
    <property type="term" value="F:O-acyltransferase activity"/>
    <property type="evidence" value="ECO:0007669"/>
    <property type="project" value="InterPro"/>
</dbReference>
<dbReference type="Proteomes" id="UP001353858">
    <property type="component" value="Unassembled WGS sequence"/>
</dbReference>